<dbReference type="HOGENOM" id="CLU_2097665_0_0_1"/>
<dbReference type="EMBL" id="JH930478">
    <property type="protein sequence ID" value="EKM50782.1"/>
    <property type="molecule type" value="Genomic_DNA"/>
</dbReference>
<reference evidence="2 3" key="1">
    <citation type="journal article" date="2012" name="BMC Genomics">
        <title>Comparative genomics of the white-rot fungi, Phanerochaete carnosa and P. chrysosporium, to elucidate the genetic basis of the distinct wood types they colonize.</title>
        <authorList>
            <person name="Suzuki H."/>
            <person name="MacDonald J."/>
            <person name="Syed K."/>
            <person name="Salamov A."/>
            <person name="Hori C."/>
            <person name="Aerts A."/>
            <person name="Henrissat B."/>
            <person name="Wiebenga A."/>
            <person name="vanKuyk P.A."/>
            <person name="Barry K."/>
            <person name="Lindquist E."/>
            <person name="LaButti K."/>
            <person name="Lapidus A."/>
            <person name="Lucas S."/>
            <person name="Coutinho P."/>
            <person name="Gong Y."/>
            <person name="Samejima M."/>
            <person name="Mahadevan R."/>
            <person name="Abou-Zaid M."/>
            <person name="de Vries R.P."/>
            <person name="Igarashi K."/>
            <person name="Yadav J.S."/>
            <person name="Grigoriev I.V."/>
            <person name="Master E.R."/>
        </authorList>
    </citation>
    <scope>NUCLEOTIDE SEQUENCE [LARGE SCALE GENOMIC DNA]</scope>
    <source>
        <strain evidence="2 3">HHB-10118-sp</strain>
    </source>
</reference>
<protein>
    <recommendedName>
        <fullName evidence="1">AMP-dependent synthetase/ligase domain-containing protein</fullName>
    </recommendedName>
</protein>
<dbReference type="Pfam" id="PF00501">
    <property type="entry name" value="AMP-binding"/>
    <property type="match status" value="1"/>
</dbReference>
<gene>
    <name evidence="2" type="ORF">PHACADRAFT_264266</name>
</gene>
<proteinExistence type="predicted"/>
<dbReference type="InterPro" id="IPR042099">
    <property type="entry name" value="ANL_N_sf"/>
</dbReference>
<dbReference type="AlphaFoldDB" id="K5WKJ6"/>
<dbReference type="Gene3D" id="3.40.50.12780">
    <property type="entry name" value="N-terminal domain of ligase-like"/>
    <property type="match status" value="1"/>
</dbReference>
<dbReference type="OrthoDB" id="429813at2759"/>
<dbReference type="InterPro" id="IPR020845">
    <property type="entry name" value="AMP-binding_CS"/>
</dbReference>
<dbReference type="SUPFAM" id="SSF56801">
    <property type="entry name" value="Acetyl-CoA synthetase-like"/>
    <property type="match status" value="1"/>
</dbReference>
<sequence length="116" mass="12834">MSPRNSAPAIVDMLKRTSCRKILGQASMHSLLTDVQSELENEKYALQVDSLPELEEIFPTLRGGGSTDLCESYPRSNEPFSMDDVVFYLHSSGSTGFPKPIPQRQADMLHTCSARA</sequence>
<dbReference type="InParanoid" id="K5WKJ6"/>
<organism evidence="2 3">
    <name type="scientific">Phanerochaete carnosa (strain HHB-10118-sp)</name>
    <name type="common">White-rot fungus</name>
    <name type="synonym">Peniophora carnosa</name>
    <dbReference type="NCBI Taxonomy" id="650164"/>
    <lineage>
        <taxon>Eukaryota</taxon>
        <taxon>Fungi</taxon>
        <taxon>Dikarya</taxon>
        <taxon>Basidiomycota</taxon>
        <taxon>Agaricomycotina</taxon>
        <taxon>Agaricomycetes</taxon>
        <taxon>Polyporales</taxon>
        <taxon>Phanerochaetaceae</taxon>
        <taxon>Phanerochaete</taxon>
    </lineage>
</organism>
<dbReference type="Proteomes" id="UP000008370">
    <property type="component" value="Unassembled WGS sequence"/>
</dbReference>
<name>K5WKJ6_PHACS</name>
<dbReference type="InterPro" id="IPR000873">
    <property type="entry name" value="AMP-dep_synth/lig_dom"/>
</dbReference>
<dbReference type="STRING" id="650164.K5WKJ6"/>
<dbReference type="GeneID" id="18918780"/>
<evidence type="ECO:0000313" key="2">
    <source>
        <dbReference type="EMBL" id="EKM50782.1"/>
    </source>
</evidence>
<dbReference type="PROSITE" id="PS00455">
    <property type="entry name" value="AMP_BINDING"/>
    <property type="match status" value="1"/>
</dbReference>
<dbReference type="KEGG" id="pco:PHACADRAFT_264266"/>
<feature type="domain" description="AMP-dependent synthetase/ligase" evidence="1">
    <location>
        <begin position="2"/>
        <end position="114"/>
    </location>
</feature>
<keyword evidence="3" id="KW-1185">Reference proteome</keyword>
<dbReference type="RefSeq" id="XP_007401043.1">
    <property type="nucleotide sequence ID" value="XM_007400981.1"/>
</dbReference>
<evidence type="ECO:0000313" key="3">
    <source>
        <dbReference type="Proteomes" id="UP000008370"/>
    </source>
</evidence>
<evidence type="ECO:0000259" key="1">
    <source>
        <dbReference type="Pfam" id="PF00501"/>
    </source>
</evidence>
<accession>K5WKJ6</accession>